<dbReference type="RefSeq" id="XP_003018988.1">
    <property type="nucleotide sequence ID" value="XM_003018942.1"/>
</dbReference>
<feature type="compositionally biased region" description="Basic residues" evidence="1">
    <location>
        <begin position="47"/>
        <end position="57"/>
    </location>
</feature>
<sequence length="695" mass="76565">MKVQGGVGRQNKLPPKAQGVPDDATHTKKTARSSNETKRKMPPKTASNKRKSARGTKKNPWVDDEFVMTSEKSPLVDIDLAVCGDEGEKKEILSLLPESVHPDAEPSAENPDGIIPPLSEEFLRSTVWRDATRQFQLDLANGKYDPEWQKQAHKAVKERAEGKFDAKKERDFEAFWGQKQRYHTNVPAGDSATVDFKTLVTNGVFEVGDVWKYSRSQGKGAGKFLVEKEVAVCLVFTLSPTHPMIRPWLIVYYQVVSLDGETLTFAIPPGRRVFMPSLTKSQPGASPAPEPSPNHPVEREARPEPNVEPKAKTEHKTRSEEVSNTGTSQAVSTQPQVCDQDQSIAQEYIMSNNQSVLTASLATEPNQSLTKNESCIDNKAVVEISIPQNHSGFDTAMDIGPFDDVTPSIESETAKEINSNTKTRFLGKSFIEELLDDSDDCSIMSDPPDMIDEIDDVDFHRSLQELGPLPPSNTPYVPFNLKADTSGPRKATPSTKAEVAVVGVLPTGHTDATNGTRSERSHPSVPKDDRHGSPTLMETEIATETEPQVSEISHRAHTSQSNGQASVHPKVDTDDNAQTKTRTPDMRETSNQPSPGSPGTLSTKHAATLEVPDKTSFPSEGKEAPVPESPNSVEPVIFPGVTGPMSLIRKIHELDGRESSARVANAWMLFRCIRNNQDMGTLWEVRHSWYTRSKR</sequence>
<dbReference type="EMBL" id="ACYE01000406">
    <property type="protein sequence ID" value="EFE38343.1"/>
    <property type="molecule type" value="Genomic_DNA"/>
</dbReference>
<evidence type="ECO:0000313" key="3">
    <source>
        <dbReference type="EMBL" id="EFE38343.1"/>
    </source>
</evidence>
<evidence type="ECO:0000313" key="4">
    <source>
        <dbReference type="Proteomes" id="UP000008383"/>
    </source>
</evidence>
<feature type="compositionally biased region" description="Basic and acidic residues" evidence="1">
    <location>
        <begin position="517"/>
        <end position="532"/>
    </location>
</feature>
<protein>
    <recommendedName>
        <fullName evidence="2">ASX DEUBAD domain-containing protein</fullName>
    </recommendedName>
</protein>
<gene>
    <name evidence="3" type="ORF">TRV_07001</name>
</gene>
<feature type="region of interest" description="Disordered" evidence="1">
    <location>
        <begin position="1"/>
        <end position="65"/>
    </location>
</feature>
<evidence type="ECO:0000256" key="1">
    <source>
        <dbReference type="SAM" id="MobiDB-lite"/>
    </source>
</evidence>
<dbReference type="KEGG" id="tve:TRV_07001"/>
<feature type="compositionally biased region" description="Polar residues" evidence="1">
    <location>
        <begin position="589"/>
        <end position="605"/>
    </location>
</feature>
<keyword evidence="4" id="KW-1185">Reference proteome</keyword>
<dbReference type="AlphaFoldDB" id="D4DIJ1"/>
<evidence type="ECO:0000259" key="2">
    <source>
        <dbReference type="Pfam" id="PF13919"/>
    </source>
</evidence>
<proteinExistence type="predicted"/>
<feature type="region of interest" description="Disordered" evidence="1">
    <location>
        <begin position="483"/>
        <end position="634"/>
    </location>
</feature>
<dbReference type="InterPro" id="IPR028020">
    <property type="entry name" value="ASX_DEUBAD_dom"/>
</dbReference>
<dbReference type="Proteomes" id="UP000008383">
    <property type="component" value="Unassembled WGS sequence"/>
</dbReference>
<feature type="region of interest" description="Disordered" evidence="1">
    <location>
        <begin position="276"/>
        <end position="336"/>
    </location>
</feature>
<dbReference type="GeneID" id="9582312"/>
<dbReference type="OrthoDB" id="2289918at2759"/>
<organism evidence="3 4">
    <name type="scientific">Trichophyton verrucosum (strain HKI 0517)</name>
    <dbReference type="NCBI Taxonomy" id="663202"/>
    <lineage>
        <taxon>Eukaryota</taxon>
        <taxon>Fungi</taxon>
        <taxon>Dikarya</taxon>
        <taxon>Ascomycota</taxon>
        <taxon>Pezizomycotina</taxon>
        <taxon>Eurotiomycetes</taxon>
        <taxon>Eurotiomycetidae</taxon>
        <taxon>Onygenales</taxon>
        <taxon>Arthrodermataceae</taxon>
        <taxon>Trichophyton</taxon>
    </lineage>
</organism>
<name>D4DIJ1_TRIVH</name>
<dbReference type="HOGENOM" id="CLU_026585_0_0_1"/>
<feature type="compositionally biased region" description="Polar residues" evidence="1">
    <location>
        <begin position="322"/>
        <end position="336"/>
    </location>
</feature>
<feature type="domain" description="ASX DEUBAD" evidence="2">
    <location>
        <begin position="52"/>
        <end position="178"/>
    </location>
</feature>
<comment type="caution">
    <text evidence="3">The sequence shown here is derived from an EMBL/GenBank/DDBJ whole genome shotgun (WGS) entry which is preliminary data.</text>
</comment>
<accession>D4DIJ1</accession>
<feature type="compositionally biased region" description="Basic and acidic residues" evidence="1">
    <location>
        <begin position="296"/>
        <end position="321"/>
    </location>
</feature>
<reference evidence="4" key="1">
    <citation type="journal article" date="2011" name="Genome Biol.">
        <title>Comparative and functional genomics provide insights into the pathogenicity of dermatophytic fungi.</title>
        <authorList>
            <person name="Burmester A."/>
            <person name="Shelest E."/>
            <person name="Gloeckner G."/>
            <person name="Heddergott C."/>
            <person name="Schindler S."/>
            <person name="Staib P."/>
            <person name="Heidel A."/>
            <person name="Felder M."/>
            <person name="Petzold A."/>
            <person name="Szafranski K."/>
            <person name="Feuermann M."/>
            <person name="Pedruzzi I."/>
            <person name="Priebe S."/>
            <person name="Groth M."/>
            <person name="Winkler R."/>
            <person name="Li W."/>
            <person name="Kniemeyer O."/>
            <person name="Schroeckh V."/>
            <person name="Hertweck C."/>
            <person name="Hube B."/>
            <person name="White T.C."/>
            <person name="Platzer M."/>
            <person name="Guthke R."/>
            <person name="Heitman J."/>
            <person name="Woestemeyer J."/>
            <person name="Zipfel P.F."/>
            <person name="Monod M."/>
            <person name="Brakhage A.A."/>
        </authorList>
    </citation>
    <scope>NUCLEOTIDE SEQUENCE [LARGE SCALE GENOMIC DNA]</scope>
    <source>
        <strain evidence="4">HKI 0517</strain>
    </source>
</reference>
<dbReference type="Pfam" id="PF13919">
    <property type="entry name" value="ASXH"/>
    <property type="match status" value="1"/>
</dbReference>